<dbReference type="Proteomes" id="UP000199245">
    <property type="component" value="Unassembled WGS sequence"/>
</dbReference>
<protein>
    <submittedName>
        <fullName evidence="2">Uncharacterized protein</fullName>
    </submittedName>
</protein>
<evidence type="ECO:0000313" key="3">
    <source>
        <dbReference type="Proteomes" id="UP000199245"/>
    </source>
</evidence>
<name>A0A1G7FNJ7_9BRAD</name>
<organism evidence="2 3">
    <name type="scientific">Bradyrhizobium brasilense</name>
    <dbReference type="NCBI Taxonomy" id="1419277"/>
    <lineage>
        <taxon>Bacteria</taxon>
        <taxon>Pseudomonadati</taxon>
        <taxon>Pseudomonadota</taxon>
        <taxon>Alphaproteobacteria</taxon>
        <taxon>Hyphomicrobiales</taxon>
        <taxon>Nitrobacteraceae</taxon>
        <taxon>Bradyrhizobium</taxon>
    </lineage>
</organism>
<sequence>MRRNLHQATADRPPKERQPKRRKRPTRDRYSLRAGCSPIALRAFRSMHVEAMNWSGIKHAEYGAALGLSPDSMRIWRDRLEDSGDEIDWRWLLHPSARAQSSSAANCARRRYRLTPEAVDRRSNRRRFGNRQKQVIVQQTEKPGVSVAQVCAWVCTRRQHSGCGDAATRRRLRRRFYSSADRCRASKRRAAAQQPKCAHLDGAKHAVVLAPFQGKAAARRWCGRPGPPPRSPAP</sequence>
<accession>A0A1G7FNJ7</accession>
<evidence type="ECO:0000313" key="2">
    <source>
        <dbReference type="EMBL" id="SDE77378.1"/>
    </source>
</evidence>
<gene>
    <name evidence="2" type="ORF">SAMN05216337_103486</name>
</gene>
<feature type="region of interest" description="Disordered" evidence="1">
    <location>
        <begin position="1"/>
        <end position="30"/>
    </location>
</feature>
<reference evidence="2 3" key="1">
    <citation type="submission" date="2016-10" db="EMBL/GenBank/DDBJ databases">
        <authorList>
            <person name="de Groot N.N."/>
        </authorList>
    </citation>
    <scope>NUCLEOTIDE SEQUENCE [LARGE SCALE GENOMIC DNA]</scope>
    <source>
        <strain evidence="2 3">R5</strain>
    </source>
</reference>
<evidence type="ECO:0000256" key="1">
    <source>
        <dbReference type="SAM" id="MobiDB-lite"/>
    </source>
</evidence>
<dbReference type="AlphaFoldDB" id="A0A1G7FNJ7"/>
<proteinExistence type="predicted"/>
<dbReference type="EMBL" id="FMZW01000034">
    <property type="protein sequence ID" value="SDE77378.1"/>
    <property type="molecule type" value="Genomic_DNA"/>
</dbReference>